<accession>A0AAE9F1I4</accession>
<sequence>MDSDDVEDFLDGAVDKDGLDLKENRRRMVVLYETPPIFIGKFGGSMVETSSVLLSQKSRYVKRRTYEDDEEKLFRTVIIVSEDDDKRQVIFNVLRLIL</sequence>
<dbReference type="AlphaFoldDB" id="A0AAE9F1I4"/>
<reference evidence="1 2" key="1">
    <citation type="submission" date="2022-04" db="EMBL/GenBank/DDBJ databases">
        <title>Chromosome-level reference genomes for two strains of Caenorhabditis briggsae: an improved platform for comparative genomics.</title>
        <authorList>
            <person name="Stevens L."/>
            <person name="Andersen E."/>
        </authorList>
    </citation>
    <scope>NUCLEOTIDE SEQUENCE [LARGE SCALE GENOMIC DNA]</scope>
    <source>
        <strain evidence="1">VX34</strain>
        <tissue evidence="1">Whole-organism</tissue>
    </source>
</reference>
<evidence type="ECO:0000313" key="1">
    <source>
        <dbReference type="EMBL" id="UMM32697.1"/>
    </source>
</evidence>
<name>A0AAE9F1I4_CAEBR</name>
<keyword evidence="2" id="KW-1185">Reference proteome</keyword>
<protein>
    <submittedName>
        <fullName evidence="1">Uncharacterized protein</fullName>
    </submittedName>
</protein>
<proteinExistence type="predicted"/>
<gene>
    <name evidence="1" type="ORF">L5515_006403</name>
</gene>
<dbReference type="Proteomes" id="UP000829354">
    <property type="component" value="Chromosome V"/>
</dbReference>
<organism evidence="1 2">
    <name type="scientific">Caenorhabditis briggsae</name>
    <dbReference type="NCBI Taxonomy" id="6238"/>
    <lineage>
        <taxon>Eukaryota</taxon>
        <taxon>Metazoa</taxon>
        <taxon>Ecdysozoa</taxon>
        <taxon>Nematoda</taxon>
        <taxon>Chromadorea</taxon>
        <taxon>Rhabditida</taxon>
        <taxon>Rhabditina</taxon>
        <taxon>Rhabditomorpha</taxon>
        <taxon>Rhabditoidea</taxon>
        <taxon>Rhabditidae</taxon>
        <taxon>Peloderinae</taxon>
        <taxon>Caenorhabditis</taxon>
    </lineage>
</organism>
<evidence type="ECO:0000313" key="2">
    <source>
        <dbReference type="Proteomes" id="UP000829354"/>
    </source>
</evidence>
<dbReference type="EMBL" id="CP092624">
    <property type="protein sequence ID" value="UMM32697.1"/>
    <property type="molecule type" value="Genomic_DNA"/>
</dbReference>